<evidence type="ECO:0000313" key="6">
    <source>
        <dbReference type="Proteomes" id="UP000460318"/>
    </source>
</evidence>
<organism evidence="5 6">
    <name type="scientific">Paenibacillus dendrobii</name>
    <dbReference type="NCBI Taxonomy" id="2691084"/>
    <lineage>
        <taxon>Bacteria</taxon>
        <taxon>Bacillati</taxon>
        <taxon>Bacillota</taxon>
        <taxon>Bacilli</taxon>
        <taxon>Bacillales</taxon>
        <taxon>Paenibacillaceae</taxon>
        <taxon>Paenibacillus</taxon>
    </lineage>
</organism>
<dbReference type="SMART" id="SM00849">
    <property type="entry name" value="Lactamase_B"/>
    <property type="match status" value="1"/>
</dbReference>
<evidence type="ECO:0000259" key="4">
    <source>
        <dbReference type="SMART" id="SM00849"/>
    </source>
</evidence>
<name>A0A7X3IG15_9BACL</name>
<evidence type="ECO:0000256" key="2">
    <source>
        <dbReference type="ARBA" id="ARBA00034301"/>
    </source>
</evidence>
<keyword evidence="6" id="KW-1185">Reference proteome</keyword>
<reference evidence="5 6" key="1">
    <citation type="submission" date="2019-12" db="EMBL/GenBank/DDBJ databases">
        <title>Paenibacillus sp. nov., an endophytic bacterium isolated from the stem of Dendrobium.</title>
        <authorList>
            <person name="Zhao R."/>
        </authorList>
    </citation>
    <scope>NUCLEOTIDE SEQUENCE [LARGE SCALE GENOMIC DNA]</scope>
    <source>
        <strain evidence="5 6">HJL G12</strain>
    </source>
</reference>
<dbReference type="EMBL" id="WUBI01000001">
    <property type="protein sequence ID" value="MWV43269.1"/>
    <property type="molecule type" value="Genomic_DNA"/>
</dbReference>
<comment type="catalytic activity">
    <reaction evidence="3">
        <text>3',5'-cyclic UMP + H2O = UMP + H(+)</text>
        <dbReference type="Rhea" id="RHEA:70575"/>
        <dbReference type="ChEBI" id="CHEBI:15377"/>
        <dbReference type="ChEBI" id="CHEBI:15378"/>
        <dbReference type="ChEBI" id="CHEBI:57865"/>
        <dbReference type="ChEBI" id="CHEBI:184387"/>
    </reaction>
    <physiologicalReaction direction="left-to-right" evidence="3">
        <dbReference type="Rhea" id="RHEA:70576"/>
    </physiologicalReaction>
</comment>
<gene>
    <name evidence="5" type="ORF">GRF59_06455</name>
</gene>
<evidence type="ECO:0000256" key="1">
    <source>
        <dbReference type="ARBA" id="ARBA00034221"/>
    </source>
</evidence>
<dbReference type="Proteomes" id="UP000460318">
    <property type="component" value="Unassembled WGS sequence"/>
</dbReference>
<dbReference type="InterPro" id="IPR036866">
    <property type="entry name" value="RibonucZ/Hydroxyglut_hydro"/>
</dbReference>
<dbReference type="Pfam" id="PF00753">
    <property type="entry name" value="Lactamase_B"/>
    <property type="match status" value="1"/>
</dbReference>
<dbReference type="PANTHER" id="PTHR42951:SF15">
    <property type="entry name" value="METALLO-BETA-LACTAMASE SUPERFAMILY PROTEIN"/>
    <property type="match status" value="1"/>
</dbReference>
<dbReference type="SUPFAM" id="SSF56281">
    <property type="entry name" value="Metallo-hydrolase/oxidoreductase"/>
    <property type="match status" value="1"/>
</dbReference>
<dbReference type="Gene3D" id="3.60.15.10">
    <property type="entry name" value="Ribonuclease Z/Hydroxyacylglutathione hydrolase-like"/>
    <property type="match status" value="1"/>
</dbReference>
<keyword evidence="5" id="KW-0378">Hydrolase</keyword>
<dbReference type="InterPro" id="IPR001279">
    <property type="entry name" value="Metallo-B-lactamas"/>
</dbReference>
<comment type="catalytic activity">
    <reaction evidence="1">
        <text>3',5'-cyclic CMP + H2O = CMP + H(+)</text>
        <dbReference type="Rhea" id="RHEA:72675"/>
        <dbReference type="ChEBI" id="CHEBI:15377"/>
        <dbReference type="ChEBI" id="CHEBI:15378"/>
        <dbReference type="ChEBI" id="CHEBI:58003"/>
        <dbReference type="ChEBI" id="CHEBI:60377"/>
    </reaction>
    <physiologicalReaction direction="left-to-right" evidence="1">
        <dbReference type="Rhea" id="RHEA:72676"/>
    </physiologicalReaction>
</comment>
<feature type="domain" description="Metallo-beta-lactamase" evidence="4">
    <location>
        <begin position="14"/>
        <end position="223"/>
    </location>
</feature>
<evidence type="ECO:0000313" key="5">
    <source>
        <dbReference type="EMBL" id="MWV43269.1"/>
    </source>
</evidence>
<dbReference type="CDD" id="cd07721">
    <property type="entry name" value="yflN-like_MBL-fold"/>
    <property type="match status" value="1"/>
</dbReference>
<dbReference type="InterPro" id="IPR050855">
    <property type="entry name" value="NDM-1-like"/>
</dbReference>
<comment type="function">
    <text evidence="2">Counteracts the endogenous Pycsar antiviral defense system. Phosphodiesterase that enables metal-dependent hydrolysis of host cyclic nucleotide Pycsar defense signals such as cCMP and cUMP.</text>
</comment>
<proteinExistence type="predicted"/>
<comment type="caution">
    <text evidence="5">The sequence shown here is derived from an EMBL/GenBank/DDBJ whole genome shotgun (WGS) entry which is preliminary data.</text>
</comment>
<protein>
    <submittedName>
        <fullName evidence="5">MBL fold metallo-hydrolase</fullName>
    </submittedName>
</protein>
<accession>A0A7X3IG15</accession>
<dbReference type="AlphaFoldDB" id="A0A7X3IG15"/>
<dbReference type="GO" id="GO:0016787">
    <property type="term" value="F:hydrolase activity"/>
    <property type="evidence" value="ECO:0007669"/>
    <property type="project" value="UniProtKB-KW"/>
</dbReference>
<dbReference type="PANTHER" id="PTHR42951">
    <property type="entry name" value="METALLO-BETA-LACTAMASE DOMAIN-CONTAINING"/>
    <property type="match status" value="1"/>
</dbReference>
<evidence type="ECO:0000256" key="3">
    <source>
        <dbReference type="ARBA" id="ARBA00048505"/>
    </source>
</evidence>
<sequence length="241" mass="26188">MLDISAMMMGNVDTIHPTLIHDDHHAILVDSGYPGQIPLFTQALESHGIRIQDLTHVILSHQDIDHIGSLPAMLQLTDNRIEVLASEGEKPFIEGDQMILKITPEALAAAEAMLPANVPEEWKQAFLSTLKNPPQSPVNRVIHDGDVLPMCGGIEIIATPGHTPGHISLYHIPSKTLIAADALRVVDGRLCGPDPEQTLNMTQAMDSIAKLAGYNAESVICYHGGLYRDNVPQALQNLVRS</sequence>